<dbReference type="InterPro" id="IPR021330">
    <property type="entry name" value="DUF2939"/>
</dbReference>
<comment type="caution">
    <text evidence="1">The sequence shown here is derived from an EMBL/GenBank/DDBJ whole genome shotgun (WGS) entry which is preliminary data.</text>
</comment>
<reference evidence="1 2" key="1">
    <citation type="submission" date="2022-10" db="EMBL/GenBank/DDBJ databases">
        <title>Xanthomonas sp. H13-6.</title>
        <authorList>
            <person name="Liu X."/>
            <person name="Deng Z."/>
            <person name="Jiang Y."/>
            <person name="Yu T."/>
            <person name="Ai J."/>
        </authorList>
    </citation>
    <scope>NUCLEOTIDE SEQUENCE [LARGE SCALE GENOMIC DNA]</scope>
    <source>
        <strain evidence="1 2">H13-6</strain>
    </source>
</reference>
<protein>
    <submittedName>
        <fullName evidence="1">DUF2939 domain-containing protein</fullName>
    </submittedName>
</protein>
<evidence type="ECO:0000313" key="2">
    <source>
        <dbReference type="Proteomes" id="UP001209922"/>
    </source>
</evidence>
<gene>
    <name evidence="1" type="ORF">OK345_13255</name>
</gene>
<sequence>MKKWLLPPLLLLLALATYVVAGPWLAIRGIGQAIERQDTGRLSRHVDFPTLRVNMKAQLGDYVVRRAGPEMQSSLLGTVALSLAGNLAGAGVDTLVTPAGIAALLQGRTLWKRASGDTVGGDTYAPTTPARPLKDAEHHYESPSRFTATVHTADGSPVVFVLSRQGLRWRLTDIRLPLDTPEQYR</sequence>
<accession>A0ABT3JYC2</accession>
<dbReference type="Proteomes" id="UP001209922">
    <property type="component" value="Unassembled WGS sequence"/>
</dbReference>
<dbReference type="Pfam" id="PF11159">
    <property type="entry name" value="DUF2939"/>
    <property type="match status" value="1"/>
</dbReference>
<dbReference type="EMBL" id="JAPCHY010000011">
    <property type="protein sequence ID" value="MCW4473468.1"/>
    <property type="molecule type" value="Genomic_DNA"/>
</dbReference>
<organism evidence="1 2">
    <name type="scientific">Xanthomonas chitinilytica</name>
    <dbReference type="NCBI Taxonomy" id="2989819"/>
    <lineage>
        <taxon>Bacteria</taxon>
        <taxon>Pseudomonadati</taxon>
        <taxon>Pseudomonadota</taxon>
        <taxon>Gammaproteobacteria</taxon>
        <taxon>Lysobacterales</taxon>
        <taxon>Lysobacteraceae</taxon>
        <taxon>Xanthomonas</taxon>
    </lineage>
</organism>
<name>A0ABT3JYC2_9XANT</name>
<evidence type="ECO:0000313" key="1">
    <source>
        <dbReference type="EMBL" id="MCW4473468.1"/>
    </source>
</evidence>
<dbReference type="RefSeq" id="WP_265128452.1">
    <property type="nucleotide sequence ID" value="NZ_JAPCHY010000011.1"/>
</dbReference>
<proteinExistence type="predicted"/>
<keyword evidence="2" id="KW-1185">Reference proteome</keyword>